<keyword evidence="1" id="KW-1133">Transmembrane helix</keyword>
<evidence type="ECO:0008006" key="4">
    <source>
        <dbReference type="Google" id="ProtNLM"/>
    </source>
</evidence>
<feature type="transmembrane region" description="Helical" evidence="1">
    <location>
        <begin position="85"/>
        <end position="103"/>
    </location>
</feature>
<sequence>MQEPAVRPVPTPGRPVSPGPLYGLRVLVTAQVVALAVTASFAGQAVQGQAGLGAHVTAGVVVNLLALLQAVAATLVWRPGRGTRWAAPVSACLFLAGLSQHLTPGTPATHVPAGLALLGLGVAVLVWAWSPRAAVRHS</sequence>
<comment type="caution">
    <text evidence="2">The sequence shown here is derived from an EMBL/GenBank/DDBJ whole genome shotgun (WGS) entry which is preliminary data.</text>
</comment>
<dbReference type="RefSeq" id="WP_184713889.1">
    <property type="nucleotide sequence ID" value="NZ_JACHJP010000002.1"/>
</dbReference>
<proteinExistence type="predicted"/>
<evidence type="ECO:0000256" key="1">
    <source>
        <dbReference type="SAM" id="Phobius"/>
    </source>
</evidence>
<reference evidence="2 3" key="1">
    <citation type="submission" date="2020-08" db="EMBL/GenBank/DDBJ databases">
        <title>Genomic Encyclopedia of Type Strains, Phase III (KMG-III): the genomes of soil and plant-associated and newly described type strains.</title>
        <authorList>
            <person name="Whitman W."/>
        </authorList>
    </citation>
    <scope>NUCLEOTIDE SEQUENCE [LARGE SCALE GENOMIC DNA]</scope>
    <source>
        <strain evidence="2 3">CECT 8840</strain>
    </source>
</reference>
<feature type="transmembrane region" description="Helical" evidence="1">
    <location>
        <begin position="54"/>
        <end position="78"/>
    </location>
</feature>
<dbReference type="EMBL" id="JACHJP010000002">
    <property type="protein sequence ID" value="MBB4915192.1"/>
    <property type="molecule type" value="Genomic_DNA"/>
</dbReference>
<feature type="transmembrane region" description="Helical" evidence="1">
    <location>
        <begin position="109"/>
        <end position="129"/>
    </location>
</feature>
<name>A0A7W7VLZ5_9ACTN</name>
<dbReference type="Proteomes" id="UP000552644">
    <property type="component" value="Unassembled WGS sequence"/>
</dbReference>
<feature type="transmembrane region" description="Helical" evidence="1">
    <location>
        <begin position="21"/>
        <end position="42"/>
    </location>
</feature>
<organism evidence="2 3">
    <name type="scientific">Streptosporangium saharense</name>
    <dbReference type="NCBI Taxonomy" id="1706840"/>
    <lineage>
        <taxon>Bacteria</taxon>
        <taxon>Bacillati</taxon>
        <taxon>Actinomycetota</taxon>
        <taxon>Actinomycetes</taxon>
        <taxon>Streptosporangiales</taxon>
        <taxon>Streptosporangiaceae</taxon>
        <taxon>Streptosporangium</taxon>
    </lineage>
</organism>
<gene>
    <name evidence="2" type="ORF">FHS44_002277</name>
</gene>
<keyword evidence="3" id="KW-1185">Reference proteome</keyword>
<keyword evidence="1" id="KW-0472">Membrane</keyword>
<accession>A0A7W7VLZ5</accession>
<keyword evidence="1" id="KW-0812">Transmembrane</keyword>
<protein>
    <recommendedName>
        <fullName evidence="4">Integral membrane protein</fullName>
    </recommendedName>
</protein>
<evidence type="ECO:0000313" key="3">
    <source>
        <dbReference type="Proteomes" id="UP000552644"/>
    </source>
</evidence>
<evidence type="ECO:0000313" key="2">
    <source>
        <dbReference type="EMBL" id="MBB4915192.1"/>
    </source>
</evidence>
<dbReference type="AlphaFoldDB" id="A0A7W7VLZ5"/>